<dbReference type="NCBIfam" id="NF040815">
    <property type="entry name" value="recomb_XerA_Arch"/>
    <property type="match status" value="1"/>
</dbReference>
<keyword evidence="3 5" id="KW-0238">DNA-binding</keyword>
<evidence type="ECO:0000259" key="7">
    <source>
        <dbReference type="PROSITE" id="PS51900"/>
    </source>
</evidence>
<name>A0A2H0RCR0_9BACT</name>
<dbReference type="AlphaFoldDB" id="A0A2H0RCR0"/>
<dbReference type="InterPro" id="IPR044068">
    <property type="entry name" value="CB"/>
</dbReference>
<evidence type="ECO:0000256" key="5">
    <source>
        <dbReference type="PROSITE-ProRule" id="PRU01248"/>
    </source>
</evidence>
<dbReference type="GO" id="GO:0015074">
    <property type="term" value="P:DNA integration"/>
    <property type="evidence" value="ECO:0007669"/>
    <property type="project" value="UniProtKB-KW"/>
</dbReference>
<feature type="domain" description="Core-binding (CB)" evidence="7">
    <location>
        <begin position="30"/>
        <end position="111"/>
    </location>
</feature>
<dbReference type="GO" id="GO:0006310">
    <property type="term" value="P:DNA recombination"/>
    <property type="evidence" value="ECO:0007669"/>
    <property type="project" value="UniProtKB-KW"/>
</dbReference>
<evidence type="ECO:0000256" key="4">
    <source>
        <dbReference type="ARBA" id="ARBA00023172"/>
    </source>
</evidence>
<comment type="caution">
    <text evidence="8">The sequence shown here is derived from an EMBL/GenBank/DDBJ whole genome shotgun (WGS) entry which is preliminary data.</text>
</comment>
<reference evidence="8 9" key="1">
    <citation type="submission" date="2017-09" db="EMBL/GenBank/DDBJ databases">
        <title>Depth-based differentiation of microbial function through sediment-hosted aquifers and enrichment of novel symbionts in the deep terrestrial subsurface.</title>
        <authorList>
            <person name="Probst A.J."/>
            <person name="Ladd B."/>
            <person name="Jarett J.K."/>
            <person name="Geller-Mcgrath D.E."/>
            <person name="Sieber C.M."/>
            <person name="Emerson J.B."/>
            <person name="Anantharaman K."/>
            <person name="Thomas B.C."/>
            <person name="Malmstrom R."/>
            <person name="Stieglmeier M."/>
            <person name="Klingl A."/>
            <person name="Woyke T."/>
            <person name="Ryan C.M."/>
            <person name="Banfield J.F."/>
        </authorList>
    </citation>
    <scope>NUCLEOTIDE SEQUENCE [LARGE SCALE GENOMIC DNA]</scope>
    <source>
        <strain evidence="8">CG10_big_fil_rev_8_21_14_0_10_31_9</strain>
    </source>
</reference>
<evidence type="ECO:0000256" key="3">
    <source>
        <dbReference type="ARBA" id="ARBA00023125"/>
    </source>
</evidence>
<dbReference type="InterPro" id="IPR050090">
    <property type="entry name" value="Tyrosine_recombinase_XerCD"/>
</dbReference>
<evidence type="ECO:0000256" key="1">
    <source>
        <dbReference type="ARBA" id="ARBA00008857"/>
    </source>
</evidence>
<keyword evidence="2" id="KW-0229">DNA integration</keyword>
<dbReference type="Proteomes" id="UP000231602">
    <property type="component" value="Unassembled WGS sequence"/>
</dbReference>
<evidence type="ECO:0000313" key="8">
    <source>
        <dbReference type="EMBL" id="PIR44298.1"/>
    </source>
</evidence>
<protein>
    <submittedName>
        <fullName evidence="8">Integrase</fullName>
    </submittedName>
</protein>
<dbReference type="InterPro" id="IPR004107">
    <property type="entry name" value="Integrase_SAM-like_N"/>
</dbReference>
<dbReference type="GO" id="GO:0003677">
    <property type="term" value="F:DNA binding"/>
    <property type="evidence" value="ECO:0007669"/>
    <property type="project" value="UniProtKB-UniRule"/>
</dbReference>
<accession>A0A2H0RCR0</accession>
<evidence type="ECO:0000313" key="9">
    <source>
        <dbReference type="Proteomes" id="UP000231602"/>
    </source>
</evidence>
<organism evidence="8 9">
    <name type="scientific">Candidatus Wolfebacteria bacterium CG10_big_fil_rev_8_21_14_0_10_31_9</name>
    <dbReference type="NCBI Taxonomy" id="1975070"/>
    <lineage>
        <taxon>Bacteria</taxon>
        <taxon>Candidatus Wolfeibacteriota</taxon>
    </lineage>
</organism>
<dbReference type="InterPro" id="IPR013762">
    <property type="entry name" value="Integrase-like_cat_sf"/>
</dbReference>
<sequence>MRSVFVYHTRYCTFYDYCVLFNNILIIANKLMEVYLKKLEDELKLRNYSPKTIKSYLSCVSKYLRTKKNNLDLVDVNFIKQYLLLKVDKKMSSRTVNQSLQAINFFCWNVLKFHSKIDIKFAKTPSKLPIVLSKDEIKKIIDSVNNEKHQLLISLAYASGLRVSESTNLKIKDLNLAELTIHIKGAKGNKDRITVFPKKLNEKIEKLIAGRNLNDYVFISERGGKLTERTAQKIFENAFKKSGIKKDATFHSLRHSFATHLLENGVDVRYVQELLGHRNIRTTQLYTKVTNPSLKNIKSPLI</sequence>
<dbReference type="SUPFAM" id="SSF56349">
    <property type="entry name" value="DNA breaking-rejoining enzymes"/>
    <property type="match status" value="1"/>
</dbReference>
<dbReference type="Pfam" id="PF13495">
    <property type="entry name" value="Phage_int_SAM_4"/>
    <property type="match status" value="1"/>
</dbReference>
<evidence type="ECO:0000256" key="2">
    <source>
        <dbReference type="ARBA" id="ARBA00022908"/>
    </source>
</evidence>
<dbReference type="EMBL" id="PCXV01000010">
    <property type="protein sequence ID" value="PIR44298.1"/>
    <property type="molecule type" value="Genomic_DNA"/>
</dbReference>
<gene>
    <name evidence="8" type="ORF">COV23_00405</name>
</gene>
<dbReference type="PANTHER" id="PTHR30349:SF64">
    <property type="entry name" value="PROPHAGE INTEGRASE INTD-RELATED"/>
    <property type="match status" value="1"/>
</dbReference>
<keyword evidence="4" id="KW-0233">DNA recombination</keyword>
<dbReference type="InterPro" id="IPR010998">
    <property type="entry name" value="Integrase_recombinase_N"/>
</dbReference>
<proteinExistence type="inferred from homology"/>
<comment type="similarity">
    <text evidence="1">Belongs to the 'phage' integrase family.</text>
</comment>
<evidence type="ECO:0000259" key="6">
    <source>
        <dbReference type="PROSITE" id="PS51898"/>
    </source>
</evidence>
<feature type="domain" description="Tyr recombinase" evidence="6">
    <location>
        <begin position="127"/>
        <end position="299"/>
    </location>
</feature>
<dbReference type="PROSITE" id="PS51900">
    <property type="entry name" value="CB"/>
    <property type="match status" value="1"/>
</dbReference>
<dbReference type="PROSITE" id="PS51898">
    <property type="entry name" value="TYR_RECOMBINASE"/>
    <property type="match status" value="1"/>
</dbReference>
<dbReference type="InterPro" id="IPR011010">
    <property type="entry name" value="DNA_brk_join_enz"/>
</dbReference>
<dbReference type="Pfam" id="PF00589">
    <property type="entry name" value="Phage_integrase"/>
    <property type="match status" value="1"/>
</dbReference>
<dbReference type="Gene3D" id="1.10.150.130">
    <property type="match status" value="1"/>
</dbReference>
<dbReference type="InterPro" id="IPR002104">
    <property type="entry name" value="Integrase_catalytic"/>
</dbReference>
<dbReference type="Gene3D" id="1.10.443.10">
    <property type="entry name" value="Intergrase catalytic core"/>
    <property type="match status" value="1"/>
</dbReference>
<dbReference type="PANTHER" id="PTHR30349">
    <property type="entry name" value="PHAGE INTEGRASE-RELATED"/>
    <property type="match status" value="1"/>
</dbReference>